<evidence type="ECO:0000256" key="3">
    <source>
        <dbReference type="ARBA" id="ARBA00023082"/>
    </source>
</evidence>
<evidence type="ECO:0000259" key="6">
    <source>
        <dbReference type="Pfam" id="PF04542"/>
    </source>
</evidence>
<keyword evidence="3" id="KW-0731">Sigma factor</keyword>
<keyword evidence="2" id="KW-0805">Transcription regulation</keyword>
<reference evidence="9" key="1">
    <citation type="journal article" date="2019" name="Int. J. Syst. Evol. Microbiol.">
        <title>The Global Catalogue of Microorganisms (GCM) 10K type strain sequencing project: providing services to taxonomists for standard genome sequencing and annotation.</title>
        <authorList>
            <consortium name="The Broad Institute Genomics Platform"/>
            <consortium name="The Broad Institute Genome Sequencing Center for Infectious Disease"/>
            <person name="Wu L."/>
            <person name="Ma J."/>
        </authorList>
    </citation>
    <scope>NUCLEOTIDE SEQUENCE [LARGE SCALE GENOMIC DNA]</scope>
    <source>
        <strain evidence="9">CCUG 52468</strain>
    </source>
</reference>
<dbReference type="Gene3D" id="1.10.1740.10">
    <property type="match status" value="1"/>
</dbReference>
<dbReference type="Pfam" id="PF04542">
    <property type="entry name" value="Sigma70_r2"/>
    <property type="match status" value="1"/>
</dbReference>
<evidence type="ECO:0000256" key="1">
    <source>
        <dbReference type="ARBA" id="ARBA00010641"/>
    </source>
</evidence>
<dbReference type="InterPro" id="IPR013325">
    <property type="entry name" value="RNA_pol_sigma_r2"/>
</dbReference>
<protein>
    <submittedName>
        <fullName evidence="8">RNA polymerase sigma factor</fullName>
    </submittedName>
</protein>
<evidence type="ECO:0000313" key="9">
    <source>
        <dbReference type="Proteomes" id="UP001597205"/>
    </source>
</evidence>
<evidence type="ECO:0000313" key="8">
    <source>
        <dbReference type="EMBL" id="MFD1167441.1"/>
    </source>
</evidence>
<evidence type="ECO:0000256" key="4">
    <source>
        <dbReference type="ARBA" id="ARBA00023125"/>
    </source>
</evidence>
<keyword evidence="4" id="KW-0238">DNA-binding</keyword>
<evidence type="ECO:0000259" key="7">
    <source>
        <dbReference type="Pfam" id="PF08281"/>
    </source>
</evidence>
<dbReference type="SUPFAM" id="SSF88659">
    <property type="entry name" value="Sigma3 and sigma4 domains of RNA polymerase sigma factors"/>
    <property type="match status" value="1"/>
</dbReference>
<feature type="domain" description="RNA polymerase sigma-70 region 2" evidence="6">
    <location>
        <begin position="34"/>
        <end position="98"/>
    </location>
</feature>
<name>A0ABW3RQI4_9SPHI</name>
<dbReference type="EMBL" id="JBHTKY010000044">
    <property type="protein sequence ID" value="MFD1167441.1"/>
    <property type="molecule type" value="Genomic_DNA"/>
</dbReference>
<dbReference type="InterPro" id="IPR039425">
    <property type="entry name" value="RNA_pol_sigma-70-like"/>
</dbReference>
<evidence type="ECO:0000256" key="5">
    <source>
        <dbReference type="ARBA" id="ARBA00023163"/>
    </source>
</evidence>
<dbReference type="InterPro" id="IPR014284">
    <property type="entry name" value="RNA_pol_sigma-70_dom"/>
</dbReference>
<dbReference type="PANTHER" id="PTHR43133:SF8">
    <property type="entry name" value="RNA POLYMERASE SIGMA FACTOR HI_1459-RELATED"/>
    <property type="match status" value="1"/>
</dbReference>
<dbReference type="Gene3D" id="1.10.10.10">
    <property type="entry name" value="Winged helix-like DNA-binding domain superfamily/Winged helix DNA-binding domain"/>
    <property type="match status" value="1"/>
</dbReference>
<evidence type="ECO:0000256" key="2">
    <source>
        <dbReference type="ARBA" id="ARBA00023015"/>
    </source>
</evidence>
<dbReference type="InterPro" id="IPR007627">
    <property type="entry name" value="RNA_pol_sigma70_r2"/>
</dbReference>
<keyword evidence="5" id="KW-0804">Transcription</keyword>
<dbReference type="SUPFAM" id="SSF88946">
    <property type="entry name" value="Sigma2 domain of RNA polymerase sigma factors"/>
    <property type="match status" value="1"/>
</dbReference>
<organism evidence="8 9">
    <name type="scientific">Sphingobacterium daejeonense</name>
    <dbReference type="NCBI Taxonomy" id="371142"/>
    <lineage>
        <taxon>Bacteria</taxon>
        <taxon>Pseudomonadati</taxon>
        <taxon>Bacteroidota</taxon>
        <taxon>Sphingobacteriia</taxon>
        <taxon>Sphingobacteriales</taxon>
        <taxon>Sphingobacteriaceae</taxon>
        <taxon>Sphingobacterium</taxon>
    </lineage>
</organism>
<keyword evidence="9" id="KW-1185">Reference proteome</keyword>
<dbReference type="NCBIfam" id="TIGR02937">
    <property type="entry name" value="sigma70-ECF"/>
    <property type="match status" value="1"/>
</dbReference>
<dbReference type="CDD" id="cd06171">
    <property type="entry name" value="Sigma70_r4"/>
    <property type="match status" value="1"/>
</dbReference>
<dbReference type="PANTHER" id="PTHR43133">
    <property type="entry name" value="RNA POLYMERASE ECF-TYPE SIGMA FACTO"/>
    <property type="match status" value="1"/>
</dbReference>
<dbReference type="InterPro" id="IPR036388">
    <property type="entry name" value="WH-like_DNA-bd_sf"/>
</dbReference>
<dbReference type="InterPro" id="IPR013249">
    <property type="entry name" value="RNA_pol_sigma70_r4_t2"/>
</dbReference>
<accession>A0ABW3RQI4</accession>
<dbReference type="InterPro" id="IPR013324">
    <property type="entry name" value="RNA_pol_sigma_r3/r4-like"/>
</dbReference>
<comment type="caution">
    <text evidence="8">The sequence shown here is derived from an EMBL/GenBank/DDBJ whole genome shotgun (WGS) entry which is preliminary data.</text>
</comment>
<dbReference type="Proteomes" id="UP001597205">
    <property type="component" value="Unassembled WGS sequence"/>
</dbReference>
<proteinExistence type="inferred from homology"/>
<sequence length="199" mass="23144">MQINKQSKTSKTLMDSLYIDKVLSGDSHAFGYFISNYKDMAFSVSLSIVKNELLAEEATQEAFIQAYLSLKNFNANSKFSTWFYKIVIRCSYKLISKKNMMQVEFDVNHHDAEIDENALQTLLIEEQKQMINEVLMKMPSNESLALRLFYLEELSVQELCDITGWTLSNSKVILHRARKRMAYELNKELDNVHYGRKQG</sequence>
<feature type="domain" description="RNA polymerase sigma factor 70 region 4 type 2" evidence="7">
    <location>
        <begin position="129"/>
        <end position="181"/>
    </location>
</feature>
<gene>
    <name evidence="8" type="ORF">ACFQ2C_17720</name>
</gene>
<dbReference type="Pfam" id="PF08281">
    <property type="entry name" value="Sigma70_r4_2"/>
    <property type="match status" value="1"/>
</dbReference>
<comment type="similarity">
    <text evidence="1">Belongs to the sigma-70 factor family. ECF subfamily.</text>
</comment>